<feature type="transmembrane region" description="Helical" evidence="1">
    <location>
        <begin position="58"/>
        <end position="77"/>
    </location>
</feature>
<evidence type="ECO:0000313" key="3">
    <source>
        <dbReference type="Proteomes" id="UP000812966"/>
    </source>
</evidence>
<reference evidence="2" key="1">
    <citation type="submission" date="2020-04" db="EMBL/GenBank/DDBJ databases">
        <title>Analysis of mating type loci in Filobasidium floriforme.</title>
        <authorList>
            <person name="Nowrousian M."/>
        </authorList>
    </citation>
    <scope>NUCLEOTIDE SEQUENCE</scope>
    <source>
        <strain evidence="2">CBS 6242</strain>
    </source>
</reference>
<sequence>MTTRRRVFAAEAEDVEDSTLATRDLDDLLAQEALDEQEQDRLIAGLESLNSSQKYRNAVVITSLTLASLIVSTIILLRYAVSSTITSRLSIYLLLSIAGHLPLLEAQARTASFVLRGSGTRRLADLVHLDTRIILLWHSVCPAAMFLQQEPWTIIVRASIPFFLTICTIYMAQSNADLDLEIASLKAKKYGLQGA</sequence>
<accession>A0A8K0JJC6</accession>
<keyword evidence="1" id="KW-1133">Transmembrane helix</keyword>
<evidence type="ECO:0000313" key="2">
    <source>
        <dbReference type="EMBL" id="KAG7531706.1"/>
    </source>
</evidence>
<keyword evidence="1" id="KW-0812">Transmembrane</keyword>
<name>A0A8K0JJC6_9TREE</name>
<dbReference type="AlphaFoldDB" id="A0A8K0JJC6"/>
<evidence type="ECO:0000256" key="1">
    <source>
        <dbReference type="SAM" id="Phobius"/>
    </source>
</evidence>
<organism evidence="2 3">
    <name type="scientific">Filobasidium floriforme</name>
    <dbReference type="NCBI Taxonomy" id="5210"/>
    <lineage>
        <taxon>Eukaryota</taxon>
        <taxon>Fungi</taxon>
        <taxon>Dikarya</taxon>
        <taxon>Basidiomycota</taxon>
        <taxon>Agaricomycotina</taxon>
        <taxon>Tremellomycetes</taxon>
        <taxon>Filobasidiales</taxon>
        <taxon>Filobasidiaceae</taxon>
        <taxon>Filobasidium</taxon>
    </lineage>
</organism>
<keyword evidence="1" id="KW-0472">Membrane</keyword>
<dbReference type="EMBL" id="JABELV010000084">
    <property type="protein sequence ID" value="KAG7531706.1"/>
    <property type="molecule type" value="Genomic_DNA"/>
</dbReference>
<gene>
    <name evidence="2" type="ORF">FFLO_04148</name>
</gene>
<dbReference type="Proteomes" id="UP000812966">
    <property type="component" value="Unassembled WGS sequence"/>
</dbReference>
<proteinExistence type="predicted"/>
<comment type="caution">
    <text evidence="2">The sequence shown here is derived from an EMBL/GenBank/DDBJ whole genome shotgun (WGS) entry which is preliminary data.</text>
</comment>
<keyword evidence="3" id="KW-1185">Reference proteome</keyword>
<protein>
    <submittedName>
        <fullName evidence="2">Uncharacterized protein</fullName>
    </submittedName>
</protein>